<evidence type="ECO:0000313" key="2">
    <source>
        <dbReference type="EMBL" id="AHD03657.1"/>
    </source>
</evidence>
<organism evidence="2 3">
    <name type="scientific">Leisingera methylohalidivorans DSM 14336</name>
    <dbReference type="NCBI Taxonomy" id="999552"/>
    <lineage>
        <taxon>Bacteria</taxon>
        <taxon>Pseudomonadati</taxon>
        <taxon>Pseudomonadota</taxon>
        <taxon>Alphaproteobacteria</taxon>
        <taxon>Rhodobacterales</taxon>
        <taxon>Roseobacteraceae</taxon>
        <taxon>Leisingera</taxon>
    </lineage>
</organism>
<dbReference type="Proteomes" id="UP000018780">
    <property type="component" value="Plasmid unnamed2"/>
</dbReference>
<accession>V9W3C5</accession>
<protein>
    <recommendedName>
        <fullName evidence="1">Transposase DDE domain-containing protein</fullName>
    </recommendedName>
</protein>
<keyword evidence="2" id="KW-0614">Plasmid</keyword>
<dbReference type="RefSeq" id="WP_024092454.1">
    <property type="nucleotide sequence ID" value="NC_023136.1"/>
</dbReference>
<sequence length="96" mass="10313">MRTAPGTGAWHAAASAAHAGKFTYSDHAIEVCLTLRAVFGLPLHQTQGFVRSLIKLLKLSLPVPDFTTLSRRGAHLKLTPAKQVQPGPMTLITVLD</sequence>
<evidence type="ECO:0000259" key="1">
    <source>
        <dbReference type="Pfam" id="PF13737"/>
    </source>
</evidence>
<keyword evidence="3" id="KW-1185">Reference proteome</keyword>
<dbReference type="InterPro" id="IPR025668">
    <property type="entry name" value="Tnp_DDE_dom"/>
</dbReference>
<geneLocation type="plasmid" evidence="3">
    <name>2</name>
</geneLocation>
<dbReference type="AlphaFoldDB" id="V9W3C5"/>
<evidence type="ECO:0000313" key="3">
    <source>
        <dbReference type="Proteomes" id="UP000018780"/>
    </source>
</evidence>
<dbReference type="KEGG" id="lmd:METH_22775"/>
<feature type="domain" description="Transposase DDE" evidence="1">
    <location>
        <begin position="9"/>
        <end position="91"/>
    </location>
</feature>
<name>V9W3C5_9RHOB</name>
<dbReference type="Pfam" id="PF13737">
    <property type="entry name" value="DDE_Tnp_1_5"/>
    <property type="match status" value="1"/>
</dbReference>
<gene>
    <name evidence="2" type="ORF">METH_22775</name>
</gene>
<dbReference type="PATRIC" id="fig|999552.6.peg.4500"/>
<dbReference type="HOGENOM" id="CLU_2356269_0_0_5"/>
<reference evidence="2 3" key="1">
    <citation type="submission" date="2013-09" db="EMBL/GenBank/DDBJ databases">
        <authorList>
            <consortium name="DOE Joint Genome Institute"/>
            <person name="Klenk H.-P."/>
            <person name="Huntemann M."/>
            <person name="Han J."/>
            <person name="Chen A."/>
            <person name="Kyrpides N."/>
            <person name="Mavromatis K."/>
            <person name="Markowitz V."/>
            <person name="Palaniappan K."/>
            <person name="Ivanova N."/>
            <person name="Schaumberg A."/>
            <person name="Pati A."/>
            <person name="Liolios K."/>
            <person name="Nordberg H.P."/>
            <person name="Cantor M.N."/>
            <person name="Hua S.X."/>
            <person name="Woyke T."/>
        </authorList>
    </citation>
    <scope>NUCLEOTIDE SEQUENCE [LARGE SCALE GENOMIC DNA]</scope>
    <source>
        <strain evidence="2 3">DSM 14336</strain>
        <plasmid evidence="3">2</plasmid>
    </source>
</reference>
<dbReference type="EMBL" id="CP006775">
    <property type="protein sequence ID" value="AHD03657.1"/>
    <property type="molecule type" value="Genomic_DNA"/>
</dbReference>
<proteinExistence type="predicted"/>